<proteinExistence type="predicted"/>
<dbReference type="EMBL" id="MZ334522">
    <property type="protein sequence ID" value="UBF22805.1"/>
    <property type="molecule type" value="Genomic_DNA"/>
</dbReference>
<reference evidence="1" key="1">
    <citation type="submission" date="2021-05" db="EMBL/GenBank/DDBJ databases">
        <title>Diversity, taxonomy and evolution of archaeal viruses of the class Caudoviricetes.</title>
        <authorList>
            <person name="Liu Y."/>
            <person name="Demina T.A."/>
            <person name="Roux S."/>
            <person name="Aiewsakun P."/>
            <person name="Kazlauskas D."/>
            <person name="Simmonds P."/>
            <person name="Prangishvili D."/>
            <person name="Oksanen H.M."/>
            <person name="Krupovic M."/>
        </authorList>
    </citation>
    <scope>NUCLEOTIDE SEQUENCE</scope>
    <source>
        <strain evidence="1">HRTV-27/27</strain>
    </source>
</reference>
<evidence type="ECO:0000313" key="2">
    <source>
        <dbReference type="Proteomes" id="UP000827260"/>
    </source>
</evidence>
<accession>A0AAE8XZ13</accession>
<dbReference type="Proteomes" id="UP000827260">
    <property type="component" value="Segment"/>
</dbReference>
<organism evidence="1 2">
    <name type="scientific">Halorubrum tailed virus 27</name>
    <dbReference type="NCBI Taxonomy" id="2878008"/>
    <lineage>
        <taxon>Viruses</taxon>
        <taxon>Duplodnaviria</taxon>
        <taxon>Heunggongvirae</taxon>
        <taxon>Uroviricota</taxon>
        <taxon>Caudoviricetes</taxon>
        <taxon>Thumleimavirales</taxon>
        <taxon>Hafunaviridae</taxon>
        <taxon>Minorvirus</taxon>
        <taxon>Minorvirus thailandense</taxon>
        <taxon>Minorvirus HRTV27</taxon>
    </lineage>
</organism>
<gene>
    <name evidence="1" type="ORF">HRTV-27_gp112</name>
</gene>
<protein>
    <submittedName>
        <fullName evidence="1">Uncharacterized protein</fullName>
    </submittedName>
</protein>
<keyword evidence="2" id="KW-1185">Reference proteome</keyword>
<name>A0AAE8XZ13_9CAUD</name>
<evidence type="ECO:0000313" key="1">
    <source>
        <dbReference type="EMBL" id="UBF22805.1"/>
    </source>
</evidence>
<sequence>MDSGVWRGRDARIRHKNSVPYLGSNNIPVTYPLETGVWGSPGIRGDFGGPVRVGSLPP</sequence>